<dbReference type="GO" id="GO:0019888">
    <property type="term" value="F:protein phosphatase regulator activity"/>
    <property type="evidence" value="ECO:0007669"/>
    <property type="project" value="TreeGrafter"/>
</dbReference>
<dbReference type="Gene3D" id="1.25.10.10">
    <property type="entry name" value="Leucine-rich Repeat Variant"/>
    <property type="match status" value="1"/>
</dbReference>
<feature type="repeat" description="HEAT" evidence="3">
    <location>
        <begin position="366"/>
        <end position="404"/>
    </location>
</feature>
<comment type="similarity">
    <text evidence="2">Belongs to the phosphatase 2A regulatory subunit A family.</text>
</comment>
<dbReference type="PANTHER" id="PTHR10648">
    <property type="entry name" value="SERINE/THREONINE-PROTEIN PHOSPHATASE PP2A 65 KDA REGULATORY SUBUNIT"/>
    <property type="match status" value="1"/>
</dbReference>
<dbReference type="InterPro" id="IPR016024">
    <property type="entry name" value="ARM-type_fold"/>
</dbReference>
<organism evidence="5 6">
    <name type="scientific">Thalictrum thalictroides</name>
    <name type="common">Rue-anemone</name>
    <name type="synonym">Anemone thalictroides</name>
    <dbReference type="NCBI Taxonomy" id="46969"/>
    <lineage>
        <taxon>Eukaryota</taxon>
        <taxon>Viridiplantae</taxon>
        <taxon>Streptophyta</taxon>
        <taxon>Embryophyta</taxon>
        <taxon>Tracheophyta</taxon>
        <taxon>Spermatophyta</taxon>
        <taxon>Magnoliopsida</taxon>
        <taxon>Ranunculales</taxon>
        <taxon>Ranunculaceae</taxon>
        <taxon>Thalictroideae</taxon>
        <taxon>Thalictrum</taxon>
    </lineage>
</organism>
<evidence type="ECO:0000256" key="3">
    <source>
        <dbReference type="PROSITE-ProRule" id="PRU00103"/>
    </source>
</evidence>
<dbReference type="GO" id="GO:0000159">
    <property type="term" value="C:protein phosphatase type 2A complex"/>
    <property type="evidence" value="ECO:0007669"/>
    <property type="project" value="TreeGrafter"/>
</dbReference>
<sequence length="596" mass="67848">MELLCCTYLNDNHGSDQQSSPNILNAAKFAVEHYNFIKKIGRGGNNIGELKFIDVLESGSALAAADYYVEHYITLRAYDIHRDMLLAFSTKVVQYEIGSDSFMESIGLTFICAYPILDWIPFELLERATRMFHYDKHYLFRNDGLTIERFQTYAQEIGEESTRDYLIKSLLTDQLTLDNTMNDLVLSKIAELLGDFVPYVGGIQYAHYLLKSLEILCTLEDNYVREKAVESLCKIAEQTKISNDFLIDYFIPLVKVLATGELFTARASSCGLFHIAYPNAPEKVKAELRFLYSELCKDNNTLVKRSAAYNFGKFVDVVEPFHRKTDIITMFKALTQDDIDIVRLYCIVSCAPLMKLFEPQVYAAHILPVISKLSQDTFWRVRYTIADHFLEFCKSVTLEATRVELISMFVRLVRDEHSKVRLAATLKVSALCEIWTTKLALQDILFRCVKELSFDSSSGVRAALFSEILSMALVFGKDVAIEKLLPVIRSLLADESSFVQLNVISKIDQVAKVVGIDQLSHQLVDVTDKLASDTEWLVRYEITKNYIPLLASHLNGVTSIVNKLKDLCKQRMEDEKPCVCDAAEESFKRLAEMDLI</sequence>
<feature type="repeat" description="HEAT" evidence="3">
    <location>
        <begin position="405"/>
        <end position="443"/>
    </location>
</feature>
<accession>A0A7J6WPF3</accession>
<feature type="repeat" description="HEAT" evidence="3">
    <location>
        <begin position="484"/>
        <end position="522"/>
    </location>
</feature>
<dbReference type="InterPro" id="IPR021133">
    <property type="entry name" value="HEAT_type_2"/>
</dbReference>
<evidence type="ECO:0000259" key="4">
    <source>
        <dbReference type="Pfam" id="PF22646"/>
    </source>
</evidence>
<dbReference type="PROSITE" id="PS50077">
    <property type="entry name" value="HEAT_REPEAT"/>
    <property type="match status" value="3"/>
</dbReference>
<gene>
    <name evidence="5" type="ORF">FRX31_011964</name>
</gene>
<dbReference type="OrthoDB" id="340346at2759"/>
<dbReference type="InterPro" id="IPR011989">
    <property type="entry name" value="ARM-like"/>
</dbReference>
<name>A0A7J6WPF3_THATH</name>
<dbReference type="EMBL" id="JABWDY010013216">
    <property type="protein sequence ID" value="KAF5198450.1"/>
    <property type="molecule type" value="Genomic_DNA"/>
</dbReference>
<feature type="domain" description="Phosphatase PP2A regulatory subunit A/Splicing factor 3B subunit 1-like HEAT repeat" evidence="4">
    <location>
        <begin position="401"/>
        <end position="475"/>
    </location>
</feature>
<comment type="caution">
    <text evidence="5">The sequence shown here is derived from an EMBL/GenBank/DDBJ whole genome shotgun (WGS) entry which is preliminary data.</text>
</comment>
<dbReference type="Proteomes" id="UP000554482">
    <property type="component" value="Unassembled WGS sequence"/>
</dbReference>
<dbReference type="PANTHER" id="PTHR10648:SF4">
    <property type="entry name" value="PROTEIN PHOSPHATASE 2 (FORMERLY 2A), REGULATORY SUBUNIT A, BETA ISOFORM-RELATED"/>
    <property type="match status" value="1"/>
</dbReference>
<evidence type="ECO:0000313" key="5">
    <source>
        <dbReference type="EMBL" id="KAF5198450.1"/>
    </source>
</evidence>
<reference evidence="5 6" key="1">
    <citation type="submission" date="2020-06" db="EMBL/GenBank/DDBJ databases">
        <title>Transcriptomic and genomic resources for Thalictrum thalictroides and T. hernandezii: Facilitating candidate gene discovery in an emerging model plant lineage.</title>
        <authorList>
            <person name="Arias T."/>
            <person name="Riano-Pachon D.M."/>
            <person name="Di Stilio V.S."/>
        </authorList>
    </citation>
    <scope>NUCLEOTIDE SEQUENCE [LARGE SCALE GENOMIC DNA]</scope>
    <source>
        <strain evidence="6">cv. WT478/WT964</strain>
        <tissue evidence="5">Leaves</tissue>
    </source>
</reference>
<dbReference type="AlphaFoldDB" id="A0A7J6WPF3"/>
<evidence type="ECO:0000313" key="6">
    <source>
        <dbReference type="Proteomes" id="UP000554482"/>
    </source>
</evidence>
<proteinExistence type="inferred from homology"/>
<dbReference type="InterPro" id="IPR051023">
    <property type="entry name" value="PP2A_Regulatory_Subunit_A"/>
</dbReference>
<protein>
    <submittedName>
        <fullName evidence="5">Serine/threonine-protein phosphatase 2A regulatory subunit A beta isoform</fullName>
    </submittedName>
</protein>
<dbReference type="GO" id="GO:0005829">
    <property type="term" value="C:cytosol"/>
    <property type="evidence" value="ECO:0007669"/>
    <property type="project" value="TreeGrafter"/>
</dbReference>
<keyword evidence="6" id="KW-1185">Reference proteome</keyword>
<keyword evidence="1" id="KW-0677">Repeat</keyword>
<dbReference type="InterPro" id="IPR054573">
    <property type="entry name" value="PP2A/SF3B1-like_HEAT"/>
</dbReference>
<dbReference type="Pfam" id="PF22646">
    <property type="entry name" value="PPP2R1A-like_HEAT"/>
    <property type="match status" value="1"/>
</dbReference>
<evidence type="ECO:0000256" key="2">
    <source>
        <dbReference type="ARBA" id="ARBA00038332"/>
    </source>
</evidence>
<dbReference type="GO" id="GO:0005634">
    <property type="term" value="C:nucleus"/>
    <property type="evidence" value="ECO:0007669"/>
    <property type="project" value="TreeGrafter"/>
</dbReference>
<evidence type="ECO:0000256" key="1">
    <source>
        <dbReference type="ARBA" id="ARBA00022737"/>
    </source>
</evidence>
<dbReference type="SUPFAM" id="SSF48371">
    <property type="entry name" value="ARM repeat"/>
    <property type="match status" value="1"/>
</dbReference>